<dbReference type="RefSeq" id="WP_348397331.1">
    <property type="nucleotide sequence ID" value="NZ_CP136600.1"/>
</dbReference>
<dbReference type="Proteomes" id="UP001301442">
    <property type="component" value="Chromosome"/>
</dbReference>
<name>A0ABZ0GRK1_9GAMM</name>
<reference evidence="2 3" key="1">
    <citation type="submission" date="2023-09" db="EMBL/GenBank/DDBJ databases">
        <authorList>
            <person name="Qi X."/>
        </authorList>
    </citation>
    <scope>NUCLEOTIDE SEQUENCE [LARGE SCALE GENOMIC DNA]</scope>
    <source>
        <strain evidence="2 3">S1-1</strain>
    </source>
</reference>
<keyword evidence="3" id="KW-1185">Reference proteome</keyword>
<sequence length="226" mass="25937">MKYLATLCLIISFFSIATEDKVKAVKLDDTALCYPSAYSPNTSFMKAYLEPIKDQLDSSEGQELIYIPAQAIKAKVPEYTISHINKHGVDFEHKLTGLAYAKSQIGNPQGMAESAWNIYSERESVYVEKDPMLPFTRVYAYHKPLFMWHLVKYPPMKKTDQSLPNDWYIGSCSESAGSFSCRQVTEYKSVHYEYELQAHDMHLRKEVNDAVKGLLSEWNLKCSDYL</sequence>
<protein>
    <submittedName>
        <fullName evidence="2">Uncharacterized protein</fullName>
    </submittedName>
</protein>
<feature type="chain" id="PRO_5046134496" evidence="1">
    <location>
        <begin position="18"/>
        <end position="226"/>
    </location>
</feature>
<gene>
    <name evidence="2" type="ORF">RI844_04925</name>
</gene>
<evidence type="ECO:0000313" key="2">
    <source>
        <dbReference type="EMBL" id="WOH38562.1"/>
    </source>
</evidence>
<accession>A0ABZ0GRK1</accession>
<dbReference type="EMBL" id="CP136600">
    <property type="protein sequence ID" value="WOH38562.1"/>
    <property type="molecule type" value="Genomic_DNA"/>
</dbReference>
<evidence type="ECO:0000256" key="1">
    <source>
        <dbReference type="SAM" id="SignalP"/>
    </source>
</evidence>
<proteinExistence type="predicted"/>
<keyword evidence="1" id="KW-0732">Signal</keyword>
<feature type="signal peptide" evidence="1">
    <location>
        <begin position="1"/>
        <end position="17"/>
    </location>
</feature>
<evidence type="ECO:0000313" key="3">
    <source>
        <dbReference type="Proteomes" id="UP001301442"/>
    </source>
</evidence>
<organism evidence="2 3">
    <name type="scientific">Thalassotalea fonticola</name>
    <dbReference type="NCBI Taxonomy" id="3065649"/>
    <lineage>
        <taxon>Bacteria</taxon>
        <taxon>Pseudomonadati</taxon>
        <taxon>Pseudomonadota</taxon>
        <taxon>Gammaproteobacteria</taxon>
        <taxon>Alteromonadales</taxon>
        <taxon>Colwelliaceae</taxon>
        <taxon>Thalassotalea</taxon>
    </lineage>
</organism>